<dbReference type="Pfam" id="PF00106">
    <property type="entry name" value="adh_short"/>
    <property type="match status" value="2"/>
</dbReference>
<dbReference type="InterPro" id="IPR020904">
    <property type="entry name" value="Sc_DH/Rdtase_CS"/>
</dbReference>
<organism evidence="5 6">
    <name type="scientific">Tetranychus urticae</name>
    <name type="common">Two-spotted spider mite</name>
    <dbReference type="NCBI Taxonomy" id="32264"/>
    <lineage>
        <taxon>Eukaryota</taxon>
        <taxon>Metazoa</taxon>
        <taxon>Ecdysozoa</taxon>
        <taxon>Arthropoda</taxon>
        <taxon>Chelicerata</taxon>
        <taxon>Arachnida</taxon>
        <taxon>Acari</taxon>
        <taxon>Acariformes</taxon>
        <taxon>Trombidiformes</taxon>
        <taxon>Prostigmata</taxon>
        <taxon>Eleutherengona</taxon>
        <taxon>Raphignathae</taxon>
        <taxon>Tetranychoidea</taxon>
        <taxon>Tetranychidae</taxon>
        <taxon>Tetranychus</taxon>
    </lineage>
</organism>
<reference evidence="6" key="1">
    <citation type="submission" date="2011-08" db="EMBL/GenBank/DDBJ databases">
        <authorList>
            <person name="Rombauts S."/>
        </authorList>
    </citation>
    <scope>NUCLEOTIDE SEQUENCE</scope>
    <source>
        <strain evidence="6">London</strain>
    </source>
</reference>
<evidence type="ECO:0000256" key="4">
    <source>
        <dbReference type="ARBA" id="ARBA00026118"/>
    </source>
</evidence>
<reference evidence="5" key="2">
    <citation type="submission" date="2015-06" db="UniProtKB">
        <authorList>
            <consortium name="EnsemblMetazoa"/>
        </authorList>
    </citation>
    <scope>IDENTIFICATION</scope>
</reference>
<dbReference type="GO" id="GO:0004090">
    <property type="term" value="F:carbonyl reductase (NADPH) activity"/>
    <property type="evidence" value="ECO:0007669"/>
    <property type="project" value="UniProtKB-EC"/>
</dbReference>
<dbReference type="EnsemblMetazoa" id="tetur32g02327.1">
    <property type="protein sequence ID" value="tetur32g02327.1"/>
    <property type="gene ID" value="tetur32g02327"/>
</dbReference>
<keyword evidence="3" id="KW-0560">Oxidoreductase</keyword>
<evidence type="ECO:0000256" key="3">
    <source>
        <dbReference type="ARBA" id="ARBA00023002"/>
    </source>
</evidence>
<comment type="similarity">
    <text evidence="1">Belongs to the short-chain dehydrogenases/reductases (SDR) family.</text>
</comment>
<dbReference type="PROSITE" id="PS00061">
    <property type="entry name" value="ADH_SHORT"/>
    <property type="match status" value="1"/>
</dbReference>
<evidence type="ECO:0000313" key="6">
    <source>
        <dbReference type="Proteomes" id="UP000015104"/>
    </source>
</evidence>
<dbReference type="SUPFAM" id="SSF51735">
    <property type="entry name" value="NAD(P)-binding Rossmann-fold domains"/>
    <property type="match status" value="1"/>
</dbReference>
<dbReference type="PANTHER" id="PTHR43963:SF4">
    <property type="entry name" value="CARBONYL REDUCTASE (NADPH)"/>
    <property type="match status" value="1"/>
</dbReference>
<dbReference type="AlphaFoldDB" id="T1L279"/>
<dbReference type="PANTHER" id="PTHR43963">
    <property type="entry name" value="CARBONYL REDUCTASE 1-RELATED"/>
    <property type="match status" value="1"/>
</dbReference>
<dbReference type="PRINTS" id="PR00081">
    <property type="entry name" value="GDHRDH"/>
</dbReference>
<protein>
    <recommendedName>
        <fullName evidence="4">carbonyl reductase (NADPH)</fullName>
        <ecNumber evidence="4">1.1.1.184</ecNumber>
    </recommendedName>
</protein>
<dbReference type="EMBL" id="CAEY01000925">
    <property type="status" value="NOT_ANNOTATED_CDS"/>
    <property type="molecule type" value="Genomic_DNA"/>
</dbReference>
<dbReference type="Proteomes" id="UP000015104">
    <property type="component" value="Unassembled WGS sequence"/>
</dbReference>
<dbReference type="eggNOG" id="KOG1208">
    <property type="taxonomic scope" value="Eukaryota"/>
</dbReference>
<evidence type="ECO:0000256" key="1">
    <source>
        <dbReference type="ARBA" id="ARBA00006484"/>
    </source>
</evidence>
<dbReference type="CDD" id="cd05324">
    <property type="entry name" value="carb_red_PTCR-like_SDR_c"/>
    <property type="match status" value="1"/>
</dbReference>
<dbReference type="EC" id="1.1.1.184" evidence="4"/>
<keyword evidence="2" id="KW-0521">NADP</keyword>
<dbReference type="Gene3D" id="3.40.50.720">
    <property type="entry name" value="NAD(P)-binding Rossmann-like Domain"/>
    <property type="match status" value="1"/>
</dbReference>
<keyword evidence="6" id="KW-1185">Reference proteome</keyword>
<dbReference type="HOGENOM" id="CLU_010194_9_0_1"/>
<evidence type="ECO:0000256" key="2">
    <source>
        <dbReference type="ARBA" id="ARBA00022857"/>
    </source>
</evidence>
<name>T1L279_TETUR</name>
<sequence>MGRLAVVTGSNKGIGFAIVEALCKKFDGTVMLCSRDLERGQKAVDVLKQKGLNPVLHQLEISDQNSINKLAETIKNEYQGLDILVNNAAIAYKHDATEPFVKQAEDTINVNFFANLDVCKTLFPLLRPHARVVNLSSSLGMLKQVSSPEIRTKLSNPNLTEDQLISIVKEYLADVKAGVHLDKGWPQTAYSTSKVFVSALTFIQQREFNKDTREDIVINAVHPGYVDTDMTSHKGPLTIEEGASAPVYCALLPPNSTKPKGDMVWCNSKIVDWQSLESVE</sequence>
<accession>T1L279</accession>
<dbReference type="InterPro" id="IPR036291">
    <property type="entry name" value="NAD(P)-bd_dom_sf"/>
</dbReference>
<dbReference type="STRING" id="32264.T1L279"/>
<evidence type="ECO:0000313" key="5">
    <source>
        <dbReference type="EnsemblMetazoa" id="tetur32g02327.1"/>
    </source>
</evidence>
<proteinExistence type="inferred from homology"/>
<dbReference type="InterPro" id="IPR002347">
    <property type="entry name" value="SDR_fam"/>
</dbReference>
<dbReference type="InterPro" id="IPR045313">
    <property type="entry name" value="CBR1-like"/>
</dbReference>